<reference evidence="3 4" key="1">
    <citation type="submission" date="2024-10" db="EMBL/GenBank/DDBJ databases">
        <title>Updated reference genomes for cyclostephanoid diatoms.</title>
        <authorList>
            <person name="Roberts W.R."/>
            <person name="Alverson A.J."/>
        </authorList>
    </citation>
    <scope>NUCLEOTIDE SEQUENCE [LARGE SCALE GENOMIC DNA]</scope>
    <source>
        <strain evidence="3 4">AJA232-27</strain>
    </source>
</reference>
<feature type="region of interest" description="Disordered" evidence="1">
    <location>
        <begin position="1"/>
        <end position="96"/>
    </location>
</feature>
<feature type="domain" description="WKF" evidence="2">
    <location>
        <begin position="101"/>
        <end position="171"/>
    </location>
</feature>
<dbReference type="Proteomes" id="UP001530293">
    <property type="component" value="Unassembled WGS sequence"/>
</dbReference>
<feature type="compositionally biased region" description="Low complexity" evidence="1">
    <location>
        <begin position="70"/>
        <end position="86"/>
    </location>
</feature>
<feature type="compositionally biased region" description="Low complexity" evidence="1">
    <location>
        <begin position="216"/>
        <end position="229"/>
    </location>
</feature>
<dbReference type="InterPro" id="IPR019327">
    <property type="entry name" value="WKF"/>
</dbReference>
<feature type="compositionally biased region" description="Basic residues" evidence="1">
    <location>
        <begin position="1"/>
        <end position="16"/>
    </location>
</feature>
<sequence length="267" mass="29634">MGAGKNKSHRKKRISKHVLQAEERRKIAEVEKQLIDGASATTEKSGTAATVDANASSSPKTNASNVLGHPSSSSSPSSSPSSSAAAGGAVKSTKNPQDASTYLSLWKYDRTNNNNNTNNKQWKFNKNTQSWLLRHMYNPIKVPKHSFAILVEYLLNGENVGVKNRVLEDAKFRARRYKEFEKQQSQLQEKGVAEKMEGKEQNTKDDTNKEEAGEQSSSSSPKKVTVVDVSWDKMDEHEKRKEYKRARKVLDAFKEAAMVGDGVGESD</sequence>
<accession>A0ABD3MSX6</accession>
<evidence type="ECO:0000256" key="1">
    <source>
        <dbReference type="SAM" id="MobiDB-lite"/>
    </source>
</evidence>
<evidence type="ECO:0000259" key="2">
    <source>
        <dbReference type="Pfam" id="PF10180"/>
    </source>
</evidence>
<evidence type="ECO:0000313" key="3">
    <source>
        <dbReference type="EMBL" id="KAL3767050.1"/>
    </source>
</evidence>
<dbReference type="PANTHER" id="PTHR22306:SF2">
    <property type="entry name" value="CHROMOSOME 7 OPEN READING FRAME 50"/>
    <property type="match status" value="1"/>
</dbReference>
<dbReference type="PANTHER" id="PTHR22306">
    <property type="entry name" value="CHROMOSOME 7 OPEN READING FRAME 50"/>
    <property type="match status" value="1"/>
</dbReference>
<feature type="compositionally biased region" description="Basic and acidic residues" evidence="1">
    <location>
        <begin position="191"/>
        <end position="212"/>
    </location>
</feature>
<feature type="region of interest" description="Disordered" evidence="1">
    <location>
        <begin position="183"/>
        <end position="230"/>
    </location>
</feature>
<keyword evidence="4" id="KW-1185">Reference proteome</keyword>
<dbReference type="EMBL" id="JALLBG020000078">
    <property type="protein sequence ID" value="KAL3767050.1"/>
    <property type="molecule type" value="Genomic_DNA"/>
</dbReference>
<gene>
    <name evidence="3" type="ORF">ACHAWU_004548</name>
</gene>
<organism evidence="3 4">
    <name type="scientific">Discostella pseudostelligera</name>
    <dbReference type="NCBI Taxonomy" id="259834"/>
    <lineage>
        <taxon>Eukaryota</taxon>
        <taxon>Sar</taxon>
        <taxon>Stramenopiles</taxon>
        <taxon>Ochrophyta</taxon>
        <taxon>Bacillariophyta</taxon>
        <taxon>Coscinodiscophyceae</taxon>
        <taxon>Thalassiosirophycidae</taxon>
        <taxon>Stephanodiscales</taxon>
        <taxon>Stephanodiscaceae</taxon>
        <taxon>Discostella</taxon>
    </lineage>
</organism>
<dbReference type="Pfam" id="PF10180">
    <property type="entry name" value="WKF"/>
    <property type="match status" value="1"/>
</dbReference>
<comment type="caution">
    <text evidence="3">The sequence shown here is derived from an EMBL/GenBank/DDBJ whole genome shotgun (WGS) entry which is preliminary data.</text>
</comment>
<feature type="compositionally biased region" description="Polar residues" evidence="1">
    <location>
        <begin position="39"/>
        <end position="65"/>
    </location>
</feature>
<protein>
    <recommendedName>
        <fullName evidence="2">WKF domain-containing protein</fullName>
    </recommendedName>
</protein>
<name>A0ABD3MSX6_9STRA</name>
<proteinExistence type="predicted"/>
<feature type="compositionally biased region" description="Basic and acidic residues" evidence="1">
    <location>
        <begin position="19"/>
        <end position="34"/>
    </location>
</feature>
<evidence type="ECO:0000313" key="4">
    <source>
        <dbReference type="Proteomes" id="UP001530293"/>
    </source>
</evidence>
<dbReference type="AlphaFoldDB" id="A0ABD3MSX6"/>